<gene>
    <name evidence="2" type="ORF">Salat_2918000</name>
</gene>
<reference evidence="2" key="2">
    <citation type="journal article" date="2024" name="Plant">
        <title>Genomic evolution and insights into agronomic trait innovations of Sesamum species.</title>
        <authorList>
            <person name="Miao H."/>
            <person name="Wang L."/>
            <person name="Qu L."/>
            <person name="Liu H."/>
            <person name="Sun Y."/>
            <person name="Le M."/>
            <person name="Wang Q."/>
            <person name="Wei S."/>
            <person name="Zheng Y."/>
            <person name="Lin W."/>
            <person name="Duan Y."/>
            <person name="Cao H."/>
            <person name="Xiong S."/>
            <person name="Wang X."/>
            <person name="Wei L."/>
            <person name="Li C."/>
            <person name="Ma Q."/>
            <person name="Ju M."/>
            <person name="Zhao R."/>
            <person name="Li G."/>
            <person name="Mu C."/>
            <person name="Tian Q."/>
            <person name="Mei H."/>
            <person name="Zhang T."/>
            <person name="Gao T."/>
            <person name="Zhang H."/>
        </authorList>
    </citation>
    <scope>NUCLEOTIDE SEQUENCE</scope>
    <source>
        <strain evidence="2">3651</strain>
    </source>
</reference>
<comment type="caution">
    <text evidence="2">The sequence shown here is derived from an EMBL/GenBank/DDBJ whole genome shotgun (WGS) entry which is preliminary data.</text>
</comment>
<organism evidence="2 3">
    <name type="scientific">Sesamum alatum</name>
    <dbReference type="NCBI Taxonomy" id="300844"/>
    <lineage>
        <taxon>Eukaryota</taxon>
        <taxon>Viridiplantae</taxon>
        <taxon>Streptophyta</taxon>
        <taxon>Embryophyta</taxon>
        <taxon>Tracheophyta</taxon>
        <taxon>Spermatophyta</taxon>
        <taxon>Magnoliopsida</taxon>
        <taxon>eudicotyledons</taxon>
        <taxon>Gunneridae</taxon>
        <taxon>Pentapetalae</taxon>
        <taxon>asterids</taxon>
        <taxon>lamiids</taxon>
        <taxon>Lamiales</taxon>
        <taxon>Pedaliaceae</taxon>
        <taxon>Sesamum</taxon>
    </lineage>
</organism>
<sequence length="113" mass="12274">MAGVNAAISGDIGMRQRRNQGGMRERRGDSTLTAEEERDQRGGGCFALEKESWKTEQILGGEQLVGTLSAHGSGRVGSWAEWLLGLAFQDGPNRWHGAWAFKGDMGQQPTLSI</sequence>
<proteinExistence type="predicted"/>
<protein>
    <submittedName>
        <fullName evidence="2">Uncharacterized protein</fullName>
    </submittedName>
</protein>
<dbReference type="Proteomes" id="UP001293254">
    <property type="component" value="Unassembled WGS sequence"/>
</dbReference>
<name>A0AAE1XJQ8_9LAMI</name>
<dbReference type="EMBL" id="JACGWO010000013">
    <property type="protein sequence ID" value="KAK4412708.1"/>
    <property type="molecule type" value="Genomic_DNA"/>
</dbReference>
<keyword evidence="3" id="KW-1185">Reference proteome</keyword>
<accession>A0AAE1XJQ8</accession>
<reference evidence="2" key="1">
    <citation type="submission" date="2020-06" db="EMBL/GenBank/DDBJ databases">
        <authorList>
            <person name="Li T."/>
            <person name="Hu X."/>
            <person name="Zhang T."/>
            <person name="Song X."/>
            <person name="Zhang H."/>
            <person name="Dai N."/>
            <person name="Sheng W."/>
            <person name="Hou X."/>
            <person name="Wei L."/>
        </authorList>
    </citation>
    <scope>NUCLEOTIDE SEQUENCE</scope>
    <source>
        <strain evidence="2">3651</strain>
        <tissue evidence="2">Leaf</tissue>
    </source>
</reference>
<evidence type="ECO:0000313" key="3">
    <source>
        <dbReference type="Proteomes" id="UP001293254"/>
    </source>
</evidence>
<dbReference type="AlphaFoldDB" id="A0AAE1XJQ8"/>
<evidence type="ECO:0000313" key="2">
    <source>
        <dbReference type="EMBL" id="KAK4412708.1"/>
    </source>
</evidence>
<evidence type="ECO:0000256" key="1">
    <source>
        <dbReference type="SAM" id="MobiDB-lite"/>
    </source>
</evidence>
<feature type="region of interest" description="Disordered" evidence="1">
    <location>
        <begin position="1"/>
        <end position="43"/>
    </location>
</feature>